<evidence type="ECO:0000256" key="2">
    <source>
        <dbReference type="SAM" id="Phobius"/>
    </source>
</evidence>
<sequence>MRWFTSLMAGSGRDSSCIRSASPSSRRGQEGNMPRFTPMLMPAPTNGTTWCLRTASTSSLGKFMVPLLGRTIARSGRFSFPVFGRAFLPWGTLVLEQCPGYTLAVRGAPRMSLSPQAPSPRVATPSVWAPWGLTVAMLVHHFGLWAWTSSSRGIPLLQMLDRWDSNLYSRLVTEGYTWPLWAFLPLYPGTVWLLRQGLGGTLPPQLVGCLLSTPCLLAFVAWNTRWSRQGRLVGALTAGTGWGWFLLLYSPASFTLHSHHTEGLFLLLSFGALAFAARGALLSSAVLVALCVWTRNQGVFVAITAALLLAGREPSWRSRALRFAALGALALLAFGGLLAFEWARAGDPFMFMKAQREWNHVDSVWGAVRGLWLGNPWHKGFNGWLLLRHAFGALWLAAALALLRRDRALGLYALLSLLVMLPQGDLGNAFRFGAVLFPVLFLAGDWLATRPAWVRWTVAVLCVWLNHKVTHAYAIGRWAY</sequence>
<accession>A0ABX9QRL3</accession>
<proteinExistence type="predicted"/>
<evidence type="ECO:0008006" key="5">
    <source>
        <dbReference type="Google" id="ProtNLM"/>
    </source>
</evidence>
<feature type="transmembrane region" description="Helical" evidence="2">
    <location>
        <begin position="381"/>
        <end position="403"/>
    </location>
</feature>
<evidence type="ECO:0000256" key="1">
    <source>
        <dbReference type="SAM" id="MobiDB-lite"/>
    </source>
</evidence>
<feature type="transmembrane region" description="Helical" evidence="2">
    <location>
        <begin position="232"/>
        <end position="252"/>
    </location>
</feature>
<feature type="transmembrane region" description="Helical" evidence="2">
    <location>
        <begin position="430"/>
        <end position="448"/>
    </location>
</feature>
<dbReference type="EMBL" id="RAWI01000003">
    <property type="protein sequence ID" value="RKI17347.1"/>
    <property type="molecule type" value="Genomic_DNA"/>
</dbReference>
<organism evidence="3 4">
    <name type="scientific">Corallococcus praedator</name>
    <dbReference type="NCBI Taxonomy" id="2316724"/>
    <lineage>
        <taxon>Bacteria</taxon>
        <taxon>Pseudomonadati</taxon>
        <taxon>Myxococcota</taxon>
        <taxon>Myxococcia</taxon>
        <taxon>Myxococcales</taxon>
        <taxon>Cystobacterineae</taxon>
        <taxon>Myxococcaceae</taxon>
        <taxon>Corallococcus</taxon>
    </lineage>
</organism>
<protein>
    <recommendedName>
        <fullName evidence="5">Glycosyltransferase RgtA/B/C/D-like domain-containing protein</fullName>
    </recommendedName>
</protein>
<feature type="compositionally biased region" description="Low complexity" evidence="1">
    <location>
        <begin position="13"/>
        <end position="26"/>
    </location>
</feature>
<feature type="transmembrane region" description="Helical" evidence="2">
    <location>
        <begin position="323"/>
        <end position="343"/>
    </location>
</feature>
<comment type="caution">
    <text evidence="3">The sequence shown here is derived from an EMBL/GenBank/DDBJ whole genome shotgun (WGS) entry which is preliminary data.</text>
</comment>
<evidence type="ECO:0000313" key="4">
    <source>
        <dbReference type="Proteomes" id="UP000278907"/>
    </source>
</evidence>
<evidence type="ECO:0000313" key="3">
    <source>
        <dbReference type="EMBL" id="RKI17347.1"/>
    </source>
</evidence>
<dbReference type="Pfam" id="PF04188">
    <property type="entry name" value="Mannosyl_trans2"/>
    <property type="match status" value="1"/>
</dbReference>
<feature type="transmembrane region" description="Helical" evidence="2">
    <location>
        <begin position="206"/>
        <end position="226"/>
    </location>
</feature>
<reference evidence="3 4" key="1">
    <citation type="submission" date="2018-09" db="EMBL/GenBank/DDBJ databases">
        <authorList>
            <person name="Livingstone P.G."/>
            <person name="Whitworth D.E."/>
        </authorList>
    </citation>
    <scope>NUCLEOTIDE SEQUENCE [LARGE SCALE GENOMIC DNA]</scope>
    <source>
        <strain evidence="3 4">CA031B</strain>
    </source>
</reference>
<feature type="region of interest" description="Disordered" evidence="1">
    <location>
        <begin position="1"/>
        <end position="35"/>
    </location>
</feature>
<keyword evidence="2" id="KW-1133">Transmembrane helix</keyword>
<keyword evidence="2" id="KW-0472">Membrane</keyword>
<dbReference type="Proteomes" id="UP000278907">
    <property type="component" value="Unassembled WGS sequence"/>
</dbReference>
<keyword evidence="2" id="KW-0812">Transmembrane</keyword>
<feature type="transmembrane region" description="Helical" evidence="2">
    <location>
        <begin position="408"/>
        <end position="424"/>
    </location>
</feature>
<gene>
    <name evidence="3" type="ORF">D7Y13_00850</name>
</gene>
<keyword evidence="4" id="KW-1185">Reference proteome</keyword>
<dbReference type="InterPro" id="IPR007315">
    <property type="entry name" value="PIG-V/Gpi18"/>
</dbReference>
<name>A0ABX9QRL3_9BACT</name>